<name>A0A6I9T1J9_SESIN</name>
<dbReference type="FunCoup" id="A0A6I9T1J9">
    <property type="interactions" value="744"/>
</dbReference>
<dbReference type="InParanoid" id="A0A6I9T1J9"/>
<dbReference type="GeneID" id="105161406"/>
<dbReference type="AlphaFoldDB" id="A0A6I9T1J9"/>
<feature type="compositionally biased region" description="Low complexity" evidence="1">
    <location>
        <begin position="319"/>
        <end position="332"/>
    </location>
</feature>
<evidence type="ECO:0000256" key="1">
    <source>
        <dbReference type="SAM" id="MobiDB-lite"/>
    </source>
</evidence>
<dbReference type="OrthoDB" id="1931260at2759"/>
<sequence length="772" mass="81833">MEMEGSEKIDLEFEAHGLIDNIEFSGVMSAEKEVDTSLNNDHLPQLHESTEPQLNQRNGRYNLRKSLAWDSAFFTSAGVLDPEELSSMITGADKGEKRLLPGIQEDVSASTESISTFQSDNLTIETLEDDLFVDIRASIQRSSKRTSNLTKSSSTAAALEVDNAAISSLKKEDFVSQNKNPKPGSRKTTGLQTVRISKCQPKQNSGKIGSGKAIKQDSGHSQIMSIAKTGETNLFPKPPKTINSFIPTSTTTKRDSVGAGRLKSEPGSLKPGIASGKGSQPPKVSVVSGARRVLPKPAVTSKSSLLAASTTSRVHPARSSASSDGASSMSSGTPAKSSALTPRRNTSKSGSVGTGPSGPIPKTPSRALLKNKPAPSKLSAYLMSSKISSSVSPASSISEWSSASSSSSSMVNQRSNNSRTSLDTSSCRSVDGDIILLDSSNEPADQTADIHGNQEVTLTSNISKKSSTQTGTGQALTKPSGLRMPSPKIGFFDGAKSSARTPNGHQQSQAGLHAVFPKNGAATCTPIRSSNSKLKSAKVPMTRTSTSFGSTQDSSPKATSPTSFQEKPHVLVNTSSMKMDVKDSFSAIGENFQTAEEVQAEDGAKQVVGEGMGATIKENVADLNMHKSRVTGDIKTAYVEEIVASGSQHTEWIEDLLINQNHLKKNSDPICEDTDKENCHVKYPGEEMTGDNKDAYHIVHELINQILSSTTESALPFPTTASESAACRAPLALKNVFCSSEGIDMPKELATQVAVADKTGFIVPSSEQKENS</sequence>
<dbReference type="PANTHER" id="PTHR33737">
    <property type="entry name" value="OS05G0121800 PROTEIN"/>
    <property type="match status" value="1"/>
</dbReference>
<proteinExistence type="predicted"/>
<feature type="region of interest" description="Disordered" evidence="1">
    <location>
        <begin position="172"/>
        <end position="219"/>
    </location>
</feature>
<feature type="compositionally biased region" description="Low complexity" evidence="1">
    <location>
        <begin position="396"/>
        <end position="409"/>
    </location>
</feature>
<keyword evidence="2" id="KW-1185">Reference proteome</keyword>
<feature type="compositionally biased region" description="Polar residues" evidence="1">
    <location>
        <begin position="542"/>
        <end position="564"/>
    </location>
</feature>
<protein>
    <submittedName>
        <fullName evidence="3">Endochitinase A</fullName>
    </submittedName>
</protein>
<feature type="compositionally biased region" description="Polar residues" evidence="1">
    <location>
        <begin position="241"/>
        <end position="251"/>
    </location>
</feature>
<organism evidence="2 3">
    <name type="scientific">Sesamum indicum</name>
    <name type="common">Oriental sesame</name>
    <name type="synonym">Sesamum orientale</name>
    <dbReference type="NCBI Taxonomy" id="4182"/>
    <lineage>
        <taxon>Eukaryota</taxon>
        <taxon>Viridiplantae</taxon>
        <taxon>Streptophyta</taxon>
        <taxon>Embryophyta</taxon>
        <taxon>Tracheophyta</taxon>
        <taxon>Spermatophyta</taxon>
        <taxon>Magnoliopsida</taxon>
        <taxon>eudicotyledons</taxon>
        <taxon>Gunneridae</taxon>
        <taxon>Pentapetalae</taxon>
        <taxon>asterids</taxon>
        <taxon>lamiids</taxon>
        <taxon>Lamiales</taxon>
        <taxon>Pedaliaceae</taxon>
        <taxon>Sesamum</taxon>
    </lineage>
</organism>
<reference evidence="3" key="1">
    <citation type="submission" date="2025-08" db="UniProtKB">
        <authorList>
            <consortium name="RefSeq"/>
        </authorList>
    </citation>
    <scope>IDENTIFICATION</scope>
</reference>
<feature type="region of interest" description="Disordered" evidence="1">
    <location>
        <begin position="523"/>
        <end position="564"/>
    </location>
</feature>
<dbReference type="Proteomes" id="UP000504604">
    <property type="component" value="Linkage group LG5"/>
</dbReference>
<dbReference type="GO" id="GO:0008017">
    <property type="term" value="F:microtubule binding"/>
    <property type="evidence" value="ECO:0007669"/>
    <property type="project" value="InterPro"/>
</dbReference>
<dbReference type="Gramene" id="SIN_1005499.t">
    <property type="protein sequence ID" value="SIN_1005499.t"/>
    <property type="gene ID" value="SIN_1005499"/>
</dbReference>
<feature type="region of interest" description="Disordered" evidence="1">
    <location>
        <begin position="231"/>
        <end position="370"/>
    </location>
</feature>
<feature type="region of interest" description="Disordered" evidence="1">
    <location>
        <begin position="459"/>
        <end position="486"/>
    </location>
</feature>
<accession>A0A6I9T1J9</accession>
<dbReference type="RefSeq" id="XP_011077381.1">
    <property type="nucleotide sequence ID" value="XM_011079079.2"/>
</dbReference>
<evidence type="ECO:0000313" key="2">
    <source>
        <dbReference type="Proteomes" id="UP000504604"/>
    </source>
</evidence>
<feature type="compositionally biased region" description="Polar residues" evidence="1">
    <location>
        <begin position="333"/>
        <end position="351"/>
    </location>
</feature>
<gene>
    <name evidence="3" type="primary">LOC105161406</name>
</gene>
<feature type="region of interest" description="Disordered" evidence="1">
    <location>
        <begin position="396"/>
        <end position="427"/>
    </location>
</feature>
<dbReference type="KEGG" id="sind:105161406"/>
<feature type="compositionally biased region" description="Low complexity" evidence="1">
    <location>
        <begin position="300"/>
        <end position="312"/>
    </location>
</feature>
<feature type="compositionally biased region" description="Polar residues" evidence="1">
    <location>
        <begin position="459"/>
        <end position="477"/>
    </location>
</feature>
<feature type="compositionally biased region" description="Polar residues" evidence="1">
    <location>
        <begin position="175"/>
        <end position="207"/>
    </location>
</feature>
<evidence type="ECO:0000313" key="3">
    <source>
        <dbReference type="RefSeq" id="XP_011077381.1"/>
    </source>
</evidence>
<dbReference type="PANTHER" id="PTHR33737:SF2">
    <property type="entry name" value="OS12G0102700 PROTEIN"/>
    <property type="match status" value="1"/>
</dbReference>
<dbReference type="InterPro" id="IPR045882">
    <property type="entry name" value="GPT1/2"/>
</dbReference>
<feature type="compositionally biased region" description="Polar residues" evidence="1">
    <location>
        <begin position="410"/>
        <end position="427"/>
    </location>
</feature>